<feature type="transmembrane region" description="Helical" evidence="7">
    <location>
        <begin position="85"/>
        <end position="105"/>
    </location>
</feature>
<evidence type="ECO:0000256" key="6">
    <source>
        <dbReference type="RuleBase" id="RU362091"/>
    </source>
</evidence>
<feature type="transmembrane region" description="Helical" evidence="7">
    <location>
        <begin position="286"/>
        <end position="311"/>
    </location>
</feature>
<proteinExistence type="inferred from homology"/>
<dbReference type="InterPro" id="IPR038377">
    <property type="entry name" value="Na/Glc_symporter_sf"/>
</dbReference>
<comment type="subcellular location">
    <subcellularLocation>
        <location evidence="1">Membrane</location>
        <topology evidence="1">Multi-pass membrane protein</topology>
    </subcellularLocation>
</comment>
<dbReference type="GO" id="GO:0005886">
    <property type="term" value="C:plasma membrane"/>
    <property type="evidence" value="ECO:0007669"/>
    <property type="project" value="TreeGrafter"/>
</dbReference>
<feature type="transmembrane region" description="Helical" evidence="7">
    <location>
        <begin position="498"/>
        <end position="517"/>
    </location>
</feature>
<evidence type="ECO:0000256" key="4">
    <source>
        <dbReference type="ARBA" id="ARBA00022989"/>
    </source>
</evidence>
<name>A0A3S3R4A2_9SPHI</name>
<keyword evidence="9" id="KW-1185">Reference proteome</keyword>
<evidence type="ECO:0000256" key="2">
    <source>
        <dbReference type="ARBA" id="ARBA00006434"/>
    </source>
</evidence>
<feature type="transmembrane region" description="Helical" evidence="7">
    <location>
        <begin position="187"/>
        <end position="205"/>
    </location>
</feature>
<gene>
    <name evidence="8" type="ORF">DPV69_18600</name>
</gene>
<accession>A0A3S3R4A2</accession>
<comment type="similarity">
    <text evidence="2 6">Belongs to the sodium:solute symporter (SSF) (TC 2.A.21) family.</text>
</comment>
<keyword evidence="4 7" id="KW-1133">Transmembrane helix</keyword>
<dbReference type="InterPro" id="IPR001734">
    <property type="entry name" value="Na/solute_symporter"/>
</dbReference>
<feature type="transmembrane region" description="Helical" evidence="7">
    <location>
        <begin position="126"/>
        <end position="149"/>
    </location>
</feature>
<evidence type="ECO:0000256" key="1">
    <source>
        <dbReference type="ARBA" id="ARBA00004141"/>
    </source>
</evidence>
<dbReference type="Gene3D" id="1.20.1730.10">
    <property type="entry name" value="Sodium/glucose cotransporter"/>
    <property type="match status" value="1"/>
</dbReference>
<dbReference type="NCBIfam" id="TIGR00813">
    <property type="entry name" value="sss"/>
    <property type="match status" value="1"/>
</dbReference>
<protein>
    <submittedName>
        <fullName evidence="8">Sodium transporter</fullName>
    </submittedName>
</protein>
<comment type="caution">
    <text evidence="8">The sequence shown here is derived from an EMBL/GenBank/DDBJ whole genome shotgun (WGS) entry which is preliminary data.</text>
</comment>
<dbReference type="GO" id="GO:0005412">
    <property type="term" value="F:D-glucose:sodium symporter activity"/>
    <property type="evidence" value="ECO:0007669"/>
    <property type="project" value="TreeGrafter"/>
</dbReference>
<dbReference type="PANTHER" id="PTHR11819">
    <property type="entry name" value="SOLUTE CARRIER FAMILY 5"/>
    <property type="match status" value="1"/>
</dbReference>
<evidence type="ECO:0000256" key="7">
    <source>
        <dbReference type="SAM" id="Phobius"/>
    </source>
</evidence>
<evidence type="ECO:0000313" key="9">
    <source>
        <dbReference type="Proteomes" id="UP000284120"/>
    </source>
</evidence>
<dbReference type="OrthoDB" id="9814523at2"/>
<feature type="transmembrane region" description="Helical" evidence="7">
    <location>
        <begin position="331"/>
        <end position="360"/>
    </location>
</feature>
<evidence type="ECO:0000256" key="5">
    <source>
        <dbReference type="ARBA" id="ARBA00023136"/>
    </source>
</evidence>
<keyword evidence="5 7" id="KW-0472">Membrane</keyword>
<feature type="transmembrane region" description="Helical" evidence="7">
    <location>
        <begin position="12"/>
        <end position="30"/>
    </location>
</feature>
<feature type="transmembrane region" description="Helical" evidence="7">
    <location>
        <begin position="449"/>
        <end position="467"/>
    </location>
</feature>
<dbReference type="AlphaFoldDB" id="A0A3S3R4A2"/>
<reference evidence="8 9" key="1">
    <citation type="submission" date="2018-06" db="EMBL/GenBank/DDBJ databases">
        <title>Pedobacter endophyticus sp. nov., an endophytic bacterium isolated from a leaf of Triticum aestivum.</title>
        <authorList>
            <person name="Zhang L."/>
        </authorList>
    </citation>
    <scope>NUCLEOTIDE SEQUENCE [LARGE SCALE GENOMIC DNA]</scope>
    <source>
        <strain evidence="8 9">CM134L-2</strain>
    </source>
</reference>
<organism evidence="8 9">
    <name type="scientific">Pedobacter chitinilyticus</name>
    <dbReference type="NCBI Taxonomy" id="2233776"/>
    <lineage>
        <taxon>Bacteria</taxon>
        <taxon>Pseudomonadati</taxon>
        <taxon>Bacteroidota</taxon>
        <taxon>Sphingobacteriia</taxon>
        <taxon>Sphingobacteriales</taxon>
        <taxon>Sphingobacteriaceae</taxon>
        <taxon>Pedobacter</taxon>
    </lineage>
</organism>
<feature type="transmembrane region" description="Helical" evidence="7">
    <location>
        <begin position="394"/>
        <end position="412"/>
    </location>
</feature>
<dbReference type="PANTHER" id="PTHR11819:SF195">
    <property type="entry name" value="SODIUM_GLUCOSE COTRANSPORTER 4"/>
    <property type="match status" value="1"/>
</dbReference>
<evidence type="ECO:0000313" key="8">
    <source>
        <dbReference type="EMBL" id="RWU04330.1"/>
    </source>
</evidence>
<keyword evidence="3 7" id="KW-0812">Transmembrane</keyword>
<feature type="transmembrane region" description="Helical" evidence="7">
    <location>
        <begin position="538"/>
        <end position="557"/>
    </location>
</feature>
<feature type="transmembrane region" description="Helical" evidence="7">
    <location>
        <begin position="424"/>
        <end position="442"/>
    </location>
</feature>
<evidence type="ECO:0000256" key="3">
    <source>
        <dbReference type="ARBA" id="ARBA00022692"/>
    </source>
</evidence>
<feature type="transmembrane region" description="Helical" evidence="7">
    <location>
        <begin position="246"/>
        <end position="265"/>
    </location>
</feature>
<dbReference type="RefSeq" id="WP_113648928.1">
    <property type="nucleotide sequence ID" value="NZ_QMHN01000007.1"/>
</dbReference>
<feature type="transmembrane region" description="Helical" evidence="7">
    <location>
        <begin position="155"/>
        <end position="175"/>
    </location>
</feature>
<dbReference type="Proteomes" id="UP000284120">
    <property type="component" value="Unassembled WGS sequence"/>
</dbReference>
<sequence length="558" mass="61214">MKTNVLELKDYIVFAVYFVIVAAYGLYIYQKKKSAKSDSKDYFLAEGSLTWWAIGASLIASNISAEQFIGMSGSGFKMGLAIATYEWMAAATLIIVAIFFIPVYLKNNIATMPQFLNQRYNGTVAMIMAVFWLLLYVVVNLTSILYLGALAVSSISGFSIEACMYAIALFAIIITLGGMKVIGYTDVIQVFFLILGGLATTYLALNLVSDHYGTKGILEGYNLMTSKASEHFHMILKPDNENYIDLPGLSVLIGGMWIVNLNYWGCNQYITQRALGADLNTARGGLLFAAFLKLLMPIIVVLPGIAAYVLYKEGHFQTEMVHDGSVNPDRAYPVLLNLLPAGLKGLSFAALTAAVVASLAGKANSIATIFTLDVYQKVFNTKASEKNLINTGKITIVAAMILAVLIAPHLGIDKKGGFQYIQEYTGFVSPGIFAMFILGFFWKKTTSKAALFATIGGFIFSLFLKVLPTLTDLSWLSPMGFAIPNAKGIYEIPFIDRMGFVFLFCVIGMYIISIVDHRRGITPKGLEVDPKMFKTSRSFAIGTIVILALLTILYTVYW</sequence>
<dbReference type="PROSITE" id="PS50283">
    <property type="entry name" value="NA_SOLUT_SYMP_3"/>
    <property type="match status" value="1"/>
</dbReference>
<feature type="transmembrane region" description="Helical" evidence="7">
    <location>
        <begin position="42"/>
        <end position="65"/>
    </location>
</feature>
<dbReference type="EMBL" id="SAYW01000007">
    <property type="protein sequence ID" value="RWU04330.1"/>
    <property type="molecule type" value="Genomic_DNA"/>
</dbReference>
<dbReference type="Pfam" id="PF00474">
    <property type="entry name" value="SSF"/>
    <property type="match status" value="1"/>
</dbReference>